<evidence type="ECO:0000256" key="1">
    <source>
        <dbReference type="SAM" id="MobiDB-lite"/>
    </source>
</evidence>
<dbReference type="RefSeq" id="WP_268600153.1">
    <property type="nucleotide sequence ID" value="NZ_JAMDNP010000050.1"/>
</dbReference>
<accession>A0ABT4H2Q5</accession>
<dbReference type="InterPro" id="IPR043759">
    <property type="entry name" value="DUF5704"/>
</dbReference>
<dbReference type="Pfam" id="PF18964">
    <property type="entry name" value="DUF5704"/>
    <property type="match status" value="1"/>
</dbReference>
<feature type="region of interest" description="Disordered" evidence="1">
    <location>
        <begin position="286"/>
        <end position="314"/>
    </location>
</feature>
<evidence type="ECO:0000313" key="4">
    <source>
        <dbReference type="Proteomes" id="UP001527181"/>
    </source>
</evidence>
<gene>
    <name evidence="3" type="ORF">M5X12_22120</name>
</gene>
<feature type="region of interest" description="Disordered" evidence="1">
    <location>
        <begin position="383"/>
        <end position="407"/>
    </location>
</feature>
<feature type="domain" description="DUF5704" evidence="2">
    <location>
        <begin position="335"/>
        <end position="515"/>
    </location>
</feature>
<evidence type="ECO:0000313" key="3">
    <source>
        <dbReference type="EMBL" id="MCY9763234.1"/>
    </source>
</evidence>
<name>A0ABT4H2Q5_PAEAL</name>
<evidence type="ECO:0000259" key="2">
    <source>
        <dbReference type="Pfam" id="PF18964"/>
    </source>
</evidence>
<keyword evidence="4" id="KW-1185">Reference proteome</keyword>
<organism evidence="3 4">
    <name type="scientific">Paenibacillus alvei</name>
    <name type="common">Bacillus alvei</name>
    <dbReference type="NCBI Taxonomy" id="44250"/>
    <lineage>
        <taxon>Bacteria</taxon>
        <taxon>Bacillati</taxon>
        <taxon>Bacillota</taxon>
        <taxon>Bacilli</taxon>
        <taxon>Bacillales</taxon>
        <taxon>Paenibacillaceae</taxon>
        <taxon>Paenibacillus</taxon>
    </lineage>
</organism>
<feature type="compositionally biased region" description="Polar residues" evidence="1">
    <location>
        <begin position="298"/>
        <end position="312"/>
    </location>
</feature>
<feature type="region of interest" description="Disordered" evidence="1">
    <location>
        <begin position="465"/>
        <end position="491"/>
    </location>
</feature>
<sequence>MNKTLQRALAVMLVLLQIPLFVYPVERVEAASEITPLKYYPDKNYRYFVGMMYYEMWKSTDGSWTDGGRRPNAGMRGDAKFTYKFQFPGRKIKGVEARIYNPKPPVNDPVHYFEESRFDTYNDFVDSISSGTSNSDLKPFQKQGVGTDTTIIPITINMLLNAARPLDIKGESCPTCAPEVEAYRIHVPILFKIELATQLNVKYFTTDGKSLNNIFTPIVNEEMIVDKEYVFTPPTHKDYQYVGFKKSTTDKDPAGAILRRDPDKLTYNGTHEKYTLHMYYQTKKPECKPGDPDCEPPKTSSDCTDPAPSSTIDGKVMDPRVTAVIRADQRGNERFDVSQGIPTSESLYGNVSSLNYLFENKFVQKSGKCTFKVNVEKTYTLKWDPGKTVTGPDGKPKQEPDPQTETETKVFSVTVERPYSFWTIDTLHVLKIDEASLVNYALPNGGIKISPSGYSPPGYAASTRGKYYPPKNPGTVTATPETKTGGKTKPAITDTASSVKSFAENAIDKVEVENDYLQFNGSTIMDNRKVKETGPSPGRIPEPTVIGQNVLYSPGNMISSTKVNKANTPSSGNIKFGLMSGNINDGEDKTYPIYGINSVTVHTPVVMYPTITDDQPHNQRVVPDMSRAALILNRPFTVTLPTTGQHTNYPGYGNRDYAKYTQSKQVQFPFDVFNSTKSKYILKNTWIDIPVNQLQETFIMPVWIDEGNYTVLFRSFTENAPSDFSTQPAANTNWQHHVAINTIDVNVIGRLYDFRITDISDFDWETVFRKHKGSREHSGNVYWVGDRDIDGNLVGNRNLEGDRVSNATPLQLPIRPGSHPNPGYRNVTVKTGYPFKFDFKTSGNMFGANDKVRIVPSFFFVKKDGSGRIPVDLYYHDYTRKKYFVKIGSKDDVSRQTVKLDDPMRSVPKQEIIDSANYAYDNYGGQGLLRAQFVEKYLREAKKETLSGYNSQLMLTYPLRTFIGPKSVPSTVNVQRANASIQKWYGEYYLPPAMYVVKAGTNIAEYGRTHGGLNDKSPIFLKNGYIVVNFNIETIRNNNANNPYLRYYRLPGQSTPLDNQWKMEGYKNQQVDRYGNVHNLSDGDVLYYHADLSYRDDFTSTVPH</sequence>
<protein>
    <submittedName>
        <fullName evidence="3">DUF5704 domain-containing protein</fullName>
    </submittedName>
</protein>
<proteinExistence type="predicted"/>
<dbReference type="Proteomes" id="UP001527181">
    <property type="component" value="Unassembled WGS sequence"/>
</dbReference>
<dbReference type="EMBL" id="JAMDNP010000050">
    <property type="protein sequence ID" value="MCY9763234.1"/>
    <property type="molecule type" value="Genomic_DNA"/>
</dbReference>
<comment type="caution">
    <text evidence="3">The sequence shown here is derived from an EMBL/GenBank/DDBJ whole genome shotgun (WGS) entry which is preliminary data.</text>
</comment>
<feature type="compositionally biased region" description="Low complexity" evidence="1">
    <location>
        <begin position="477"/>
        <end position="491"/>
    </location>
</feature>
<reference evidence="3 4" key="1">
    <citation type="submission" date="2022-05" db="EMBL/GenBank/DDBJ databases">
        <title>Genome Sequencing of Bee-Associated Microbes.</title>
        <authorList>
            <person name="Dunlap C."/>
        </authorList>
    </citation>
    <scope>NUCLEOTIDE SEQUENCE [LARGE SCALE GENOMIC DNA]</scope>
    <source>
        <strain evidence="3 4">NRRL B-04010</strain>
    </source>
</reference>